<reference evidence="8 9" key="1">
    <citation type="submission" date="2019-10" db="EMBL/GenBank/DDBJ databases">
        <title>Prolixibacter strains distinguished by the presence of nitrate reductase genes were adept at nitrate-dependent anaerobic corrosion of metallic iron and carbon steel.</title>
        <authorList>
            <person name="Iino T."/>
            <person name="Shono N."/>
            <person name="Ito K."/>
            <person name="Nakamura R."/>
            <person name="Sueoka K."/>
            <person name="Harayama S."/>
            <person name="Ohkuma M."/>
        </authorList>
    </citation>
    <scope>NUCLEOTIDE SEQUENCE [LARGE SCALE GENOMIC DNA]</scope>
    <source>
        <strain evidence="8 9">JCM 13498</strain>
    </source>
</reference>
<comment type="caution">
    <text evidence="8">The sequence shown here is derived from an EMBL/GenBank/DDBJ whole genome shotgun (WGS) entry which is preliminary data.</text>
</comment>
<feature type="domain" description="SusD-like N-terminal" evidence="7">
    <location>
        <begin position="101"/>
        <end position="231"/>
    </location>
</feature>
<evidence type="ECO:0000259" key="6">
    <source>
        <dbReference type="Pfam" id="PF07980"/>
    </source>
</evidence>
<dbReference type="Gene3D" id="1.25.40.390">
    <property type="match status" value="1"/>
</dbReference>
<gene>
    <name evidence="8" type="ORF">PbJCM13498_13630</name>
</gene>
<keyword evidence="5" id="KW-0998">Cell outer membrane</keyword>
<organism evidence="8 9">
    <name type="scientific">Prolixibacter bellariivorans</name>
    <dbReference type="NCBI Taxonomy" id="314319"/>
    <lineage>
        <taxon>Bacteria</taxon>
        <taxon>Pseudomonadati</taxon>
        <taxon>Bacteroidota</taxon>
        <taxon>Bacteroidia</taxon>
        <taxon>Marinilabiliales</taxon>
        <taxon>Prolixibacteraceae</taxon>
        <taxon>Prolixibacter</taxon>
    </lineage>
</organism>
<comment type="similarity">
    <text evidence="2">Belongs to the SusD family.</text>
</comment>
<evidence type="ECO:0000313" key="9">
    <source>
        <dbReference type="Proteomes" id="UP000391834"/>
    </source>
</evidence>
<dbReference type="EMBL" id="BLAX01000001">
    <property type="protein sequence ID" value="GET32500.1"/>
    <property type="molecule type" value="Genomic_DNA"/>
</dbReference>
<dbReference type="InterPro" id="IPR012944">
    <property type="entry name" value="SusD_RagB_dom"/>
</dbReference>
<evidence type="ECO:0000313" key="8">
    <source>
        <dbReference type="EMBL" id="GET32500.1"/>
    </source>
</evidence>
<name>A0A5M4AX61_9BACT</name>
<dbReference type="GO" id="GO:0009279">
    <property type="term" value="C:cell outer membrane"/>
    <property type="evidence" value="ECO:0007669"/>
    <property type="project" value="UniProtKB-SubCell"/>
</dbReference>
<evidence type="ECO:0000256" key="2">
    <source>
        <dbReference type="ARBA" id="ARBA00006275"/>
    </source>
</evidence>
<evidence type="ECO:0000256" key="4">
    <source>
        <dbReference type="ARBA" id="ARBA00023136"/>
    </source>
</evidence>
<evidence type="ECO:0000256" key="1">
    <source>
        <dbReference type="ARBA" id="ARBA00004442"/>
    </source>
</evidence>
<keyword evidence="3" id="KW-0732">Signal</keyword>
<dbReference type="Proteomes" id="UP000391834">
    <property type="component" value="Unassembled WGS sequence"/>
</dbReference>
<dbReference type="Pfam" id="PF14322">
    <property type="entry name" value="SusD-like_3"/>
    <property type="match status" value="1"/>
</dbReference>
<evidence type="ECO:0000256" key="5">
    <source>
        <dbReference type="ARBA" id="ARBA00023237"/>
    </source>
</evidence>
<proteinExistence type="inferred from homology"/>
<dbReference type="InterPro" id="IPR011990">
    <property type="entry name" value="TPR-like_helical_dom_sf"/>
</dbReference>
<dbReference type="AlphaFoldDB" id="A0A5M4AX61"/>
<comment type="subcellular location">
    <subcellularLocation>
        <location evidence="1">Cell outer membrane</location>
    </subcellularLocation>
</comment>
<keyword evidence="4" id="KW-0472">Membrane</keyword>
<dbReference type="InterPro" id="IPR033985">
    <property type="entry name" value="SusD-like_N"/>
</dbReference>
<sequence>MTLNMKNLIYIIAIFFAGAVTSCTKDYLDAPTKSSLDESVIFSTYDLAKGAVDGIKIDFGETNSYRGRYLPWYGMNTDVEWYNSSEKYPDGKADLCVYAATATNSQMNTTNNAWAKMYEGIERANMCIKGLRTYGDPQPGTNMGQLLGEALTLRAVYYADLVKTWGDVPARFDPIKTETLYLPKTSRDSIYKKLIADLGEAENLVAWPNESSATNDVEHISKAFVKGFRARLCMNAAGYSQYPDGIHRSTDPDLSVEKLYPIALQECQDVINSGTVHLQPSFETVFKNNCQDVITAGNEALWEIPFSDGRGRMLFTFAVRHKSVDQFTGQARGGQAGPLPFMYYDYNSQDTRRDVTCVPYYWGVADPNTGIAQQELSDIDTWYFGKYRYEWMSRYVTSTNDDGVNKIYMRYAEVVLMAAEAANELNGPSAAAPYLKMIRERAFPQSAWAQEVDDYINGLTTKDAMFNAIVNENKLEFTGEMVRKESLIRWNLLKNKLDEAKAKMYNLRARTGEYADVPSKIYYDYADDGVTLKMYGLNRGETDDKSGDYAYNTTWADPSNLVDTKVESIYAQDPDAHEFWPIWQVFIDASNGKLTNDYGY</sequence>
<keyword evidence="9" id="KW-1185">Reference proteome</keyword>
<protein>
    <submittedName>
        <fullName evidence="8">Starch-binding protein</fullName>
    </submittedName>
</protein>
<evidence type="ECO:0000259" key="7">
    <source>
        <dbReference type="Pfam" id="PF14322"/>
    </source>
</evidence>
<feature type="domain" description="RagB/SusD" evidence="6">
    <location>
        <begin position="345"/>
        <end position="600"/>
    </location>
</feature>
<dbReference type="SUPFAM" id="SSF48452">
    <property type="entry name" value="TPR-like"/>
    <property type="match status" value="1"/>
</dbReference>
<dbReference type="Pfam" id="PF07980">
    <property type="entry name" value="SusD_RagB"/>
    <property type="match status" value="1"/>
</dbReference>
<accession>A0A5M4AX61</accession>
<dbReference type="PROSITE" id="PS51257">
    <property type="entry name" value="PROKAR_LIPOPROTEIN"/>
    <property type="match status" value="1"/>
</dbReference>
<evidence type="ECO:0000256" key="3">
    <source>
        <dbReference type="ARBA" id="ARBA00022729"/>
    </source>
</evidence>